<proteinExistence type="predicted"/>
<dbReference type="EMBL" id="JAMQON010000006">
    <property type="protein sequence ID" value="MDS0261469.1"/>
    <property type="molecule type" value="Genomic_DNA"/>
</dbReference>
<sequence length="75" mass="8183">MEGQSVAESLSEREMVERLVETEKRIDCIETTLSAVTDEIDGLSLSSRCSKCENAMLIIKDGVLYCPSCGDGHSL</sequence>
<organism evidence="1 2">
    <name type="scientific">Haloarcula saliterrae</name>
    <dbReference type="NCBI Taxonomy" id="2950534"/>
    <lineage>
        <taxon>Archaea</taxon>
        <taxon>Methanobacteriati</taxon>
        <taxon>Methanobacteriota</taxon>
        <taxon>Stenosarchaea group</taxon>
        <taxon>Halobacteria</taxon>
        <taxon>Halobacteriales</taxon>
        <taxon>Haloarculaceae</taxon>
        <taxon>Haloarcula</taxon>
    </lineage>
</organism>
<dbReference type="RefSeq" id="WP_310921323.1">
    <property type="nucleotide sequence ID" value="NZ_JAMQON010000006.1"/>
</dbReference>
<protein>
    <submittedName>
        <fullName evidence="1">Uncharacterized protein</fullName>
    </submittedName>
</protein>
<reference evidence="1 2" key="1">
    <citation type="submission" date="2022-06" db="EMBL/GenBank/DDBJ databases">
        <title>Haloarcula sp. a new haloarchaeum isolate from saline soil.</title>
        <authorList>
            <person name="Strakova D."/>
            <person name="Galisteo C."/>
            <person name="Sanchez-Porro C."/>
            <person name="Ventosa A."/>
        </authorList>
    </citation>
    <scope>NUCLEOTIDE SEQUENCE [LARGE SCALE GENOMIC DNA]</scope>
    <source>
        <strain evidence="1 2">S1CR25-12</strain>
    </source>
</reference>
<evidence type="ECO:0000313" key="1">
    <source>
        <dbReference type="EMBL" id="MDS0261469.1"/>
    </source>
</evidence>
<evidence type="ECO:0000313" key="2">
    <source>
        <dbReference type="Proteomes" id="UP001259659"/>
    </source>
</evidence>
<comment type="caution">
    <text evidence="1">The sequence shown here is derived from an EMBL/GenBank/DDBJ whole genome shotgun (WGS) entry which is preliminary data.</text>
</comment>
<dbReference type="Gene3D" id="2.20.70.10">
    <property type="match status" value="1"/>
</dbReference>
<accession>A0ABU2FGU2</accession>
<dbReference type="Proteomes" id="UP001259659">
    <property type="component" value="Unassembled WGS sequence"/>
</dbReference>
<name>A0ABU2FGU2_9EURY</name>
<gene>
    <name evidence="1" type="ORF">NDI56_18870</name>
</gene>
<keyword evidence="2" id="KW-1185">Reference proteome</keyword>